<comment type="similarity">
    <text evidence="2 16">Belongs to the GMC oxidoreductase family.</text>
</comment>
<evidence type="ECO:0000256" key="13">
    <source>
        <dbReference type="ARBA" id="ARBA00049723"/>
    </source>
</evidence>
<keyword evidence="19" id="KW-1185">Reference proteome</keyword>
<dbReference type="PANTHER" id="PTHR47470:SF1">
    <property type="entry name" value="FAD-DEPENDENT OXIDOREDUCTASE 2 FAD BINDING DOMAIN-CONTAINING PROTEIN"/>
    <property type="match status" value="1"/>
</dbReference>
<sequence>MDSYSFSRRRLLGLTAMGTASALGIGRVATAAETRSVTPPSFVPALVVGSGYGAAVSALRLGSAGVSTLVLETGQLWNEAGSDGSVFCSMVDPDRRSTWLHTRTQAPLGTFLWLDVVNRDVPRYTGVLDRMDHPNMSVYQGRGVGGGSLVNGGMAVVPEREHLERVLPAVSSDPMYERYFPRARRMLGVNRVSEDWFEGAECYRYARVARRHAANAGLGSTLVPNVYDFDYMRREAAGEVPASALAAEVLYGNNHGKRSLDQTYLADAVGTGNVRIESLHRAHSIRRESDGTFVVGVQRLDEFGNVREVHEIGCRYLFLGAGSQGTTELLLRARETGGLPELSELVGQGWGTNGNVMLGRACNLWDPTGALQSSIPALAVDDPHNEHGPVFAESVPIPAGVETFVSLYLAITRNPERGRFVFDEDTDSVRLRWSSDQGQPSVRAARATFDGINRANGTVYRHDLFGDTRAFEDRFTYHPLGGCVLGSATDDHGRVRGYRNLYVVDGSLIPGSTGVNPFLTITALAERNVERILSVDVEHG</sequence>
<comment type="caution">
    <text evidence="18">The sequence shown here is derived from an EMBL/GenBank/DDBJ whole genome shotgun (WGS) entry which is preliminary data.</text>
</comment>
<evidence type="ECO:0000256" key="8">
    <source>
        <dbReference type="ARBA" id="ARBA00023166"/>
    </source>
</evidence>
<keyword evidence="6 18" id="KW-0560">Oxidoreductase</keyword>
<dbReference type="GO" id="GO:0050660">
    <property type="term" value="F:flavin adenine dinucleotide binding"/>
    <property type="evidence" value="ECO:0007669"/>
    <property type="project" value="InterPro"/>
</dbReference>
<comment type="cofactor">
    <cofactor evidence="1">
        <name>FAD</name>
        <dbReference type="ChEBI" id="CHEBI:57692"/>
    </cofactor>
</comment>
<dbReference type="Proteomes" id="UP000548304">
    <property type="component" value="Unassembled WGS sequence"/>
</dbReference>
<keyword evidence="8" id="KW-1207">Sterol metabolism</keyword>
<evidence type="ECO:0000259" key="17">
    <source>
        <dbReference type="PROSITE" id="PS00623"/>
    </source>
</evidence>
<dbReference type="SUPFAM" id="SSF51905">
    <property type="entry name" value="FAD/NAD(P)-binding domain"/>
    <property type="match status" value="1"/>
</dbReference>
<dbReference type="EC" id="1.1.3.6" evidence="13"/>
<dbReference type="PROSITE" id="PS51318">
    <property type="entry name" value="TAT"/>
    <property type="match status" value="1"/>
</dbReference>
<dbReference type="Gene3D" id="3.50.50.60">
    <property type="entry name" value="FAD/NAD(P)-binding domain"/>
    <property type="match status" value="1"/>
</dbReference>
<feature type="domain" description="Glucose-methanol-choline oxidoreductase N-terminal" evidence="17">
    <location>
        <begin position="141"/>
        <end position="164"/>
    </location>
</feature>
<keyword evidence="9" id="KW-0753">Steroid metabolism</keyword>
<keyword evidence="7" id="KW-0443">Lipid metabolism</keyword>
<dbReference type="GO" id="GO:0008203">
    <property type="term" value="P:cholesterol metabolic process"/>
    <property type="evidence" value="ECO:0007669"/>
    <property type="project" value="UniProtKB-KW"/>
</dbReference>
<evidence type="ECO:0000256" key="1">
    <source>
        <dbReference type="ARBA" id="ARBA00001974"/>
    </source>
</evidence>
<dbReference type="Pfam" id="PF05199">
    <property type="entry name" value="GMC_oxred_C"/>
    <property type="match status" value="1"/>
</dbReference>
<evidence type="ECO:0000256" key="9">
    <source>
        <dbReference type="ARBA" id="ARBA00023221"/>
    </source>
</evidence>
<evidence type="ECO:0000256" key="16">
    <source>
        <dbReference type="RuleBase" id="RU003968"/>
    </source>
</evidence>
<dbReference type="Gene3D" id="3.30.410.10">
    <property type="entry name" value="Cholesterol Oxidase, domain 2"/>
    <property type="match status" value="1"/>
</dbReference>
<evidence type="ECO:0000313" key="19">
    <source>
        <dbReference type="Proteomes" id="UP000548304"/>
    </source>
</evidence>
<dbReference type="InterPro" id="IPR036188">
    <property type="entry name" value="FAD/NAD-bd_sf"/>
</dbReference>
<dbReference type="Pfam" id="PF00732">
    <property type="entry name" value="GMC_oxred_N"/>
    <property type="match status" value="1"/>
</dbReference>
<evidence type="ECO:0000256" key="2">
    <source>
        <dbReference type="ARBA" id="ARBA00010790"/>
    </source>
</evidence>
<dbReference type="PANTHER" id="PTHR47470">
    <property type="entry name" value="CHOLESTEROL OXIDASE"/>
    <property type="match status" value="1"/>
</dbReference>
<organism evidence="18 19">
    <name type="scientific">Actinopolyspora biskrensis</name>
    <dbReference type="NCBI Taxonomy" id="1470178"/>
    <lineage>
        <taxon>Bacteria</taxon>
        <taxon>Bacillati</taxon>
        <taxon>Actinomycetota</taxon>
        <taxon>Actinomycetes</taxon>
        <taxon>Actinopolysporales</taxon>
        <taxon>Actinopolysporaceae</taxon>
        <taxon>Actinopolyspora</taxon>
    </lineage>
</organism>
<keyword evidence="3" id="KW-0153">Cholesterol metabolism</keyword>
<dbReference type="GO" id="GO:0004769">
    <property type="term" value="F:steroid Delta-isomerase activity"/>
    <property type="evidence" value="ECO:0007669"/>
    <property type="project" value="UniProtKB-EC"/>
</dbReference>
<evidence type="ECO:0000256" key="15">
    <source>
        <dbReference type="ARBA" id="ARBA00049778"/>
    </source>
</evidence>
<dbReference type="EMBL" id="JACBYW010000013">
    <property type="protein sequence ID" value="NYH81114.1"/>
    <property type="molecule type" value="Genomic_DNA"/>
</dbReference>
<dbReference type="Pfam" id="PF22500">
    <property type="entry name" value="GMC_oxred_C_1st"/>
    <property type="match status" value="1"/>
</dbReference>
<accession>A0A852Z1J1</accession>
<evidence type="ECO:0000256" key="4">
    <source>
        <dbReference type="ARBA" id="ARBA00022630"/>
    </source>
</evidence>
<dbReference type="InterPro" id="IPR007867">
    <property type="entry name" value="GMC_OxRtase_C"/>
</dbReference>
<evidence type="ECO:0000256" key="6">
    <source>
        <dbReference type="ARBA" id="ARBA00023002"/>
    </source>
</evidence>
<evidence type="ECO:0000256" key="11">
    <source>
        <dbReference type="ARBA" id="ARBA00038856"/>
    </source>
</evidence>
<dbReference type="InterPro" id="IPR052542">
    <property type="entry name" value="Cholesterol_Oxidase"/>
</dbReference>
<keyword evidence="4 16" id="KW-0285">Flavoprotein</keyword>
<evidence type="ECO:0000256" key="12">
    <source>
        <dbReference type="ARBA" id="ARBA00049645"/>
    </source>
</evidence>
<protein>
    <recommendedName>
        <fullName evidence="14">Cholesterol oxidase</fullName>
        <ecNumber evidence="13">1.1.3.6</ecNumber>
        <ecNumber evidence="11">5.3.3.1</ecNumber>
    </recommendedName>
    <alternativeName>
        <fullName evidence="15">Cholesterol isomerase</fullName>
    </alternativeName>
</protein>
<evidence type="ECO:0000256" key="3">
    <source>
        <dbReference type="ARBA" id="ARBA00022548"/>
    </source>
</evidence>
<dbReference type="GO" id="GO:0016995">
    <property type="term" value="F:cholesterol oxidase activity"/>
    <property type="evidence" value="ECO:0007669"/>
    <property type="project" value="UniProtKB-EC"/>
</dbReference>
<dbReference type="InterPro" id="IPR000172">
    <property type="entry name" value="GMC_OxRdtase_N"/>
</dbReference>
<dbReference type="SUPFAM" id="SSF54373">
    <property type="entry name" value="FAD-linked reductases, C-terminal domain"/>
    <property type="match status" value="1"/>
</dbReference>
<name>A0A852Z1J1_9ACTN</name>
<reference evidence="18 19" key="1">
    <citation type="submission" date="2020-07" db="EMBL/GenBank/DDBJ databases">
        <title>Genomic Encyclopedia of Type Strains, Phase III (KMG-III): the genomes of soil and plant-associated and newly described type strains.</title>
        <authorList>
            <person name="Whitman W."/>
        </authorList>
    </citation>
    <scope>NUCLEOTIDE SEQUENCE [LARGE SCALE GENOMIC DNA]</scope>
    <source>
        <strain evidence="18 19">CECT 8576</strain>
    </source>
</reference>
<evidence type="ECO:0000313" key="18">
    <source>
        <dbReference type="EMBL" id="NYH81114.1"/>
    </source>
</evidence>
<evidence type="ECO:0000256" key="5">
    <source>
        <dbReference type="ARBA" id="ARBA00022827"/>
    </source>
</evidence>
<keyword evidence="10" id="KW-0413">Isomerase</keyword>
<evidence type="ECO:0000256" key="7">
    <source>
        <dbReference type="ARBA" id="ARBA00023098"/>
    </source>
</evidence>
<dbReference type="EC" id="5.3.3.1" evidence="11"/>
<keyword evidence="5 16" id="KW-0274">FAD</keyword>
<evidence type="ECO:0000256" key="10">
    <source>
        <dbReference type="ARBA" id="ARBA00023235"/>
    </source>
</evidence>
<evidence type="ECO:0000256" key="14">
    <source>
        <dbReference type="ARBA" id="ARBA00049744"/>
    </source>
</evidence>
<gene>
    <name evidence="18" type="ORF">FHR84_004492</name>
</gene>
<dbReference type="AlphaFoldDB" id="A0A852Z1J1"/>
<dbReference type="PROSITE" id="PS00623">
    <property type="entry name" value="GMC_OXRED_1"/>
    <property type="match status" value="1"/>
</dbReference>
<comment type="pathway">
    <text evidence="12">Steroid metabolism; cholesterol degradation.</text>
</comment>
<dbReference type="InterPro" id="IPR006311">
    <property type="entry name" value="TAT_signal"/>
</dbReference>
<proteinExistence type="inferred from homology"/>